<evidence type="ECO:0000256" key="3">
    <source>
        <dbReference type="SAM" id="MobiDB-lite"/>
    </source>
</evidence>
<dbReference type="Proteomes" id="UP001275440">
    <property type="component" value="Unassembled WGS sequence"/>
</dbReference>
<dbReference type="Pfam" id="PF26580">
    <property type="entry name" value="Mtb12_C"/>
    <property type="match status" value="1"/>
</dbReference>
<protein>
    <recommendedName>
        <fullName evidence="5">Low molecular weight antigen MTB12-like C-terminal domain-containing protein</fullName>
    </recommendedName>
</protein>
<evidence type="ECO:0000256" key="2">
    <source>
        <dbReference type="ARBA" id="ARBA00093774"/>
    </source>
</evidence>
<sequence length="182" mass="18137">MRVSNIRRAVATFGMVAVAAATIAGCSSDDDSSGDSTTTKAATTTAATTTEATETSAAAAAGESADPATTEAVTNAYVTFFNGSTPPAERAALVENGDVFLPTLEGMTANPQAMGTTATVEGVTLADPATADVKWTLLMNGAPVLPDQSGNAIEQDGQWKVSATTFCTLLAIQGGGAPVPGC</sequence>
<accession>A0ABU3WWH3</accession>
<organism evidence="6 7">
    <name type="scientific">Rhodococcus zopfii</name>
    <dbReference type="NCBI Taxonomy" id="43772"/>
    <lineage>
        <taxon>Bacteria</taxon>
        <taxon>Bacillati</taxon>
        <taxon>Actinomycetota</taxon>
        <taxon>Actinomycetes</taxon>
        <taxon>Mycobacteriales</taxon>
        <taxon>Nocardiaceae</taxon>
        <taxon>Rhodococcus</taxon>
    </lineage>
</organism>
<evidence type="ECO:0000256" key="1">
    <source>
        <dbReference type="ARBA" id="ARBA00022729"/>
    </source>
</evidence>
<feature type="signal peptide" evidence="4">
    <location>
        <begin position="1"/>
        <end position="19"/>
    </location>
</feature>
<proteinExistence type="inferred from homology"/>
<feature type="chain" id="PRO_5046904937" description="Low molecular weight antigen MTB12-like C-terminal domain-containing protein" evidence="4">
    <location>
        <begin position="20"/>
        <end position="182"/>
    </location>
</feature>
<dbReference type="PROSITE" id="PS51257">
    <property type="entry name" value="PROKAR_LIPOPROTEIN"/>
    <property type="match status" value="1"/>
</dbReference>
<evidence type="ECO:0000313" key="7">
    <source>
        <dbReference type="Proteomes" id="UP001275440"/>
    </source>
</evidence>
<evidence type="ECO:0000256" key="4">
    <source>
        <dbReference type="SAM" id="SignalP"/>
    </source>
</evidence>
<comment type="caution">
    <text evidence="6">The sequence shown here is derived from an EMBL/GenBank/DDBJ whole genome shotgun (WGS) entry which is preliminary data.</text>
</comment>
<feature type="region of interest" description="Disordered" evidence="3">
    <location>
        <begin position="27"/>
        <end position="67"/>
    </location>
</feature>
<dbReference type="EMBL" id="WBMO01000005">
    <property type="protein sequence ID" value="MDV2478310.1"/>
    <property type="molecule type" value="Genomic_DNA"/>
</dbReference>
<name>A0ABU3WWH3_9NOCA</name>
<keyword evidence="1 4" id="KW-0732">Signal</keyword>
<keyword evidence="7" id="KW-1185">Reference proteome</keyword>
<comment type="similarity">
    <text evidence="2">Belongs to the MTB12 family.</text>
</comment>
<feature type="compositionally biased region" description="Low complexity" evidence="3">
    <location>
        <begin position="34"/>
        <end position="67"/>
    </location>
</feature>
<evidence type="ECO:0000259" key="5">
    <source>
        <dbReference type="Pfam" id="PF26580"/>
    </source>
</evidence>
<feature type="domain" description="Low molecular weight antigen MTB12-like C-terminal" evidence="5">
    <location>
        <begin position="67"/>
        <end position="175"/>
    </location>
</feature>
<gene>
    <name evidence="6" type="ORF">F8M49_28105</name>
</gene>
<dbReference type="InterPro" id="IPR058644">
    <property type="entry name" value="Mtb12-like_C"/>
</dbReference>
<reference evidence="6 7" key="1">
    <citation type="submission" date="2019-10" db="EMBL/GenBank/DDBJ databases">
        <title>Draft Genome Assembly of Rhodococcus zopfii DSM44189.</title>
        <authorList>
            <person name="Sutton J.M."/>
            <person name="Akob D.M."/>
            <person name="Bushman T.J."/>
        </authorList>
    </citation>
    <scope>NUCLEOTIDE SEQUENCE [LARGE SCALE GENOMIC DNA]</scope>
    <source>
        <strain evidence="6 7">DSM 44189</strain>
    </source>
</reference>
<evidence type="ECO:0000313" key="6">
    <source>
        <dbReference type="EMBL" id="MDV2478310.1"/>
    </source>
</evidence>